<organism evidence="1 2">
    <name type="scientific">Tumebacillus flagellatus</name>
    <dbReference type="NCBI Taxonomy" id="1157490"/>
    <lineage>
        <taxon>Bacteria</taxon>
        <taxon>Bacillati</taxon>
        <taxon>Bacillota</taxon>
        <taxon>Bacilli</taxon>
        <taxon>Bacillales</taxon>
        <taxon>Alicyclobacillaceae</taxon>
        <taxon>Tumebacillus</taxon>
    </lineage>
</organism>
<dbReference type="EMBL" id="JMIR01000018">
    <property type="protein sequence ID" value="KEO82803.1"/>
    <property type="molecule type" value="Genomic_DNA"/>
</dbReference>
<proteinExistence type="predicted"/>
<dbReference type="eggNOG" id="COG4715">
    <property type="taxonomic scope" value="Bacteria"/>
</dbReference>
<protein>
    <submittedName>
        <fullName evidence="1">Uncharacterized protein</fullName>
    </submittedName>
</protein>
<dbReference type="AlphaFoldDB" id="A0A074LSM3"/>
<gene>
    <name evidence="1" type="ORF">EL26_13735</name>
</gene>
<evidence type="ECO:0000313" key="1">
    <source>
        <dbReference type="EMBL" id="KEO82803.1"/>
    </source>
</evidence>
<name>A0A074LSM3_9BACL</name>
<comment type="caution">
    <text evidence="1">The sequence shown here is derived from an EMBL/GenBank/DDBJ whole genome shotgun (WGS) entry which is preliminary data.</text>
</comment>
<dbReference type="Proteomes" id="UP000027931">
    <property type="component" value="Unassembled WGS sequence"/>
</dbReference>
<accession>A0A074LSM3</accession>
<keyword evidence="2" id="KW-1185">Reference proteome</keyword>
<reference evidence="1 2" key="1">
    <citation type="journal article" date="2013" name="Int. J. Syst. Evol. Microbiol.">
        <title>Tumebacillus flagellatus sp. nov., an alpha-amylase/pullulanase-producing bacterium isolated from cassava wastewater.</title>
        <authorList>
            <person name="Wang Q."/>
            <person name="Xie N."/>
            <person name="Qin Y."/>
            <person name="Shen N."/>
            <person name="Zhu J."/>
            <person name="Mi H."/>
            <person name="Huang R."/>
        </authorList>
    </citation>
    <scope>NUCLEOTIDE SEQUENCE [LARGE SCALE GENOMIC DNA]</scope>
    <source>
        <strain evidence="1 2">GST4</strain>
    </source>
</reference>
<evidence type="ECO:0000313" key="2">
    <source>
        <dbReference type="Proteomes" id="UP000027931"/>
    </source>
</evidence>
<sequence>MAAVIFEVFDYEGQHPIEFLHPNMIRKGNQVSKPASIGPKESDSVEEWHQFFQTQVNEKGLRTATSFDSLYLQGRTKLDSYCETWNSTTRWMYRLHVWLFLVNHIEEKYRRGDLYFYDSFSFYRRRSQEWFSELVEIVSHLDREKLRDEYEPFVLSTKDYLVQNAFHDEETITDWSLVYGFLWNRLLLVGEWMREEMQRLRAELPKPQLSAFGRDGVIKALLYFEIQFGRDQQAMELASTLHAPDLTWCFPHLQMFLNDEEWSRMVAWLTWLKPRIQSATRDVLMSYLQYWEIVGQNNPAYDNDWEQTLVDLLPDSAVNYARYLMERGKFQQWVDLHLFTETSPMELHAGDLKQVEAQDRRLLLPLYHQAAEKHILEKNRDSYKRAVKLLKKLKTHYKKLKEERRWERYIEILSVTYKRYRAFQEELEKGKLLP</sequence>